<gene>
    <name evidence="5" type="ORF">PVAND_003940</name>
</gene>
<evidence type="ECO:0000313" key="6">
    <source>
        <dbReference type="Proteomes" id="UP001107558"/>
    </source>
</evidence>
<dbReference type="Proteomes" id="UP001107558">
    <property type="component" value="Chromosome 3"/>
</dbReference>
<feature type="domain" description="Chromo" evidence="4">
    <location>
        <begin position="188"/>
        <end position="247"/>
    </location>
</feature>
<dbReference type="EMBL" id="JADBJN010000003">
    <property type="protein sequence ID" value="KAG5673940.1"/>
    <property type="molecule type" value="Genomic_DNA"/>
</dbReference>
<dbReference type="SUPFAM" id="SSF54160">
    <property type="entry name" value="Chromo domain-like"/>
    <property type="match status" value="2"/>
</dbReference>
<evidence type="ECO:0000256" key="3">
    <source>
        <dbReference type="SAM" id="MobiDB-lite"/>
    </source>
</evidence>
<dbReference type="SMART" id="SM00298">
    <property type="entry name" value="CHROMO"/>
    <property type="match status" value="2"/>
</dbReference>
<dbReference type="InterPro" id="IPR023780">
    <property type="entry name" value="Chromo_domain"/>
</dbReference>
<reference evidence="5" key="1">
    <citation type="submission" date="2021-03" db="EMBL/GenBank/DDBJ databases">
        <title>Chromosome level genome of the anhydrobiotic midge Polypedilum vanderplanki.</title>
        <authorList>
            <person name="Yoshida Y."/>
            <person name="Kikawada T."/>
            <person name="Gusev O."/>
        </authorList>
    </citation>
    <scope>NUCLEOTIDE SEQUENCE</scope>
    <source>
        <strain evidence="5">NIAS01</strain>
        <tissue evidence="5">Whole body or cell culture</tissue>
    </source>
</reference>
<dbReference type="InterPro" id="IPR000953">
    <property type="entry name" value="Chromo/chromo_shadow_dom"/>
</dbReference>
<accession>A0A9J6BVM4</accession>
<sequence length="293" mass="34292">MSDSEESFESAKDKDFQEDEGEEESSDDEPLAKKSKKSPKASSKKSKSPKKAKKAKKDKKKSKNKKEKKGRVSFNLVPNETAEKVEEEYEVENIVGHREYNGKLMYKIRWKNYEPIHDTWESYASLSCPDILESYNLKHNVTVPKTAMSKRKGKAGKKSNNGRKRTNSVSSSDEEEDVPYDEGSDAEYEVERIVEMRMKKDGSREFLVHWKRWSSDYDTWEPEDNLNCPDLIEKFMVKLENAKNSNVKELRENRKRTERFTLNTRDSGRRLSKRNNQKQRVQYFDNEASDAED</sequence>
<feature type="region of interest" description="Disordered" evidence="3">
    <location>
        <begin position="144"/>
        <end position="184"/>
    </location>
</feature>
<feature type="compositionally biased region" description="Basic residues" evidence="3">
    <location>
        <begin position="148"/>
        <end position="166"/>
    </location>
</feature>
<dbReference type="GO" id="GO:0005634">
    <property type="term" value="C:nucleus"/>
    <property type="evidence" value="ECO:0007669"/>
    <property type="project" value="UniProtKB-SubCell"/>
</dbReference>
<dbReference type="GO" id="GO:0005694">
    <property type="term" value="C:chromosome"/>
    <property type="evidence" value="ECO:0007669"/>
    <property type="project" value="UniProtKB-ARBA"/>
</dbReference>
<feature type="compositionally biased region" description="Basic residues" evidence="3">
    <location>
        <begin position="33"/>
        <end position="71"/>
    </location>
</feature>
<keyword evidence="2" id="KW-0539">Nucleus</keyword>
<evidence type="ECO:0000259" key="4">
    <source>
        <dbReference type="PROSITE" id="PS50013"/>
    </source>
</evidence>
<feature type="region of interest" description="Disordered" evidence="3">
    <location>
        <begin position="248"/>
        <end position="293"/>
    </location>
</feature>
<evidence type="ECO:0000256" key="1">
    <source>
        <dbReference type="ARBA" id="ARBA00004123"/>
    </source>
</evidence>
<dbReference type="Gene3D" id="2.40.50.40">
    <property type="match status" value="2"/>
</dbReference>
<evidence type="ECO:0000256" key="2">
    <source>
        <dbReference type="ARBA" id="ARBA00023242"/>
    </source>
</evidence>
<organism evidence="5 6">
    <name type="scientific">Polypedilum vanderplanki</name>
    <name type="common">Sleeping chironomid midge</name>
    <dbReference type="NCBI Taxonomy" id="319348"/>
    <lineage>
        <taxon>Eukaryota</taxon>
        <taxon>Metazoa</taxon>
        <taxon>Ecdysozoa</taxon>
        <taxon>Arthropoda</taxon>
        <taxon>Hexapoda</taxon>
        <taxon>Insecta</taxon>
        <taxon>Pterygota</taxon>
        <taxon>Neoptera</taxon>
        <taxon>Endopterygota</taxon>
        <taxon>Diptera</taxon>
        <taxon>Nematocera</taxon>
        <taxon>Chironomoidea</taxon>
        <taxon>Chironomidae</taxon>
        <taxon>Chironominae</taxon>
        <taxon>Polypedilum</taxon>
        <taxon>Polypedilum</taxon>
    </lineage>
</organism>
<dbReference type="PROSITE" id="PS50013">
    <property type="entry name" value="CHROMO_2"/>
    <property type="match status" value="2"/>
</dbReference>
<evidence type="ECO:0000313" key="5">
    <source>
        <dbReference type="EMBL" id="KAG5673940.1"/>
    </source>
</evidence>
<keyword evidence="6" id="KW-1185">Reference proteome</keyword>
<proteinExistence type="predicted"/>
<feature type="domain" description="Chromo" evidence="4">
    <location>
        <begin position="89"/>
        <end position="147"/>
    </location>
</feature>
<feature type="region of interest" description="Disordered" evidence="3">
    <location>
        <begin position="1"/>
        <end position="89"/>
    </location>
</feature>
<dbReference type="OrthoDB" id="5376140at2759"/>
<dbReference type="Pfam" id="PF00385">
    <property type="entry name" value="Chromo"/>
    <property type="match status" value="2"/>
</dbReference>
<protein>
    <recommendedName>
        <fullName evidence="4">Chromo domain-containing protein</fullName>
    </recommendedName>
</protein>
<feature type="compositionally biased region" description="Acidic residues" evidence="3">
    <location>
        <begin position="16"/>
        <end position="29"/>
    </location>
</feature>
<dbReference type="InterPro" id="IPR051219">
    <property type="entry name" value="Heterochromatin_chromo-domain"/>
</dbReference>
<dbReference type="PANTHER" id="PTHR22812">
    <property type="entry name" value="CHROMOBOX PROTEIN"/>
    <property type="match status" value="1"/>
</dbReference>
<comment type="caution">
    <text evidence="5">The sequence shown here is derived from an EMBL/GenBank/DDBJ whole genome shotgun (WGS) entry which is preliminary data.</text>
</comment>
<name>A0A9J6BVM4_POLVA</name>
<dbReference type="AlphaFoldDB" id="A0A9J6BVM4"/>
<comment type="subcellular location">
    <subcellularLocation>
        <location evidence="1">Nucleus</location>
    </subcellularLocation>
</comment>
<dbReference type="CDD" id="cd00024">
    <property type="entry name" value="CD_CSD"/>
    <property type="match status" value="2"/>
</dbReference>
<feature type="compositionally biased region" description="Acidic residues" evidence="3">
    <location>
        <begin position="172"/>
        <end position="184"/>
    </location>
</feature>
<dbReference type="InterPro" id="IPR016197">
    <property type="entry name" value="Chromo-like_dom_sf"/>
</dbReference>